<evidence type="ECO:0000256" key="2">
    <source>
        <dbReference type="ARBA" id="ARBA00012897"/>
    </source>
</evidence>
<dbReference type="OrthoDB" id="9804592at2"/>
<dbReference type="CDD" id="cd05305">
    <property type="entry name" value="L-AlaDH"/>
    <property type="match status" value="1"/>
</dbReference>
<protein>
    <recommendedName>
        <fullName evidence="2">alanine dehydrogenase</fullName>
        <ecNumber evidence="2">1.4.1.1</ecNumber>
    </recommendedName>
</protein>
<dbReference type="SMART" id="SM01002">
    <property type="entry name" value="AlaDh_PNT_C"/>
    <property type="match status" value="1"/>
</dbReference>
<dbReference type="InterPro" id="IPR007886">
    <property type="entry name" value="AlaDH/PNT_N"/>
</dbReference>
<keyword evidence="4" id="KW-0520">NAD</keyword>
<feature type="domain" description="Alanine dehydrogenase/pyridine nucleotide transhydrogenase NAD(H)-binding" evidence="6">
    <location>
        <begin position="180"/>
        <end position="328"/>
    </location>
</feature>
<dbReference type="SUPFAM" id="SSF51735">
    <property type="entry name" value="NAD(P)-binding Rossmann-fold domains"/>
    <property type="match status" value="1"/>
</dbReference>
<keyword evidence="9" id="KW-1185">Reference proteome</keyword>
<organism evidence="8 9">
    <name type="scientific">Salibacter halophilus</name>
    <dbReference type="NCBI Taxonomy" id="1803916"/>
    <lineage>
        <taxon>Bacteria</taxon>
        <taxon>Pseudomonadati</taxon>
        <taxon>Bacteroidota</taxon>
        <taxon>Flavobacteriia</taxon>
        <taxon>Flavobacteriales</taxon>
        <taxon>Salibacteraceae</taxon>
        <taxon>Salibacter</taxon>
    </lineage>
</organism>
<dbReference type="InterPro" id="IPR008141">
    <property type="entry name" value="Ala_DH"/>
</dbReference>
<dbReference type="SUPFAM" id="SSF52283">
    <property type="entry name" value="Formate/glycerate dehydrogenase catalytic domain-like"/>
    <property type="match status" value="1"/>
</dbReference>
<evidence type="ECO:0000313" key="9">
    <source>
        <dbReference type="Proteomes" id="UP000435357"/>
    </source>
</evidence>
<dbReference type="InterPro" id="IPR036291">
    <property type="entry name" value="NAD(P)-bd_dom_sf"/>
</dbReference>
<name>A0A6N6M4F7_9FLAO</name>
<dbReference type="InterPro" id="IPR008143">
    <property type="entry name" value="Ala_DH/PNT_CS2"/>
</dbReference>
<dbReference type="Gene3D" id="3.40.50.720">
    <property type="entry name" value="NAD(P)-binding Rossmann-like Domain"/>
    <property type="match status" value="2"/>
</dbReference>
<evidence type="ECO:0000256" key="1">
    <source>
        <dbReference type="ARBA" id="ARBA00005689"/>
    </source>
</evidence>
<feature type="domain" description="Alanine dehydrogenase/pyridine nucleotide transhydrogenase N-terminal" evidence="7">
    <location>
        <begin position="35"/>
        <end position="168"/>
    </location>
</feature>
<dbReference type="GO" id="GO:0042853">
    <property type="term" value="P:L-alanine catabolic process"/>
    <property type="evidence" value="ECO:0007669"/>
    <property type="project" value="InterPro"/>
</dbReference>
<gene>
    <name evidence="8" type="ORF">F3059_12470</name>
</gene>
<dbReference type="PANTHER" id="PTHR42795">
    <property type="entry name" value="ALANINE DEHYDROGENASE"/>
    <property type="match status" value="1"/>
</dbReference>
<evidence type="ECO:0000313" key="8">
    <source>
        <dbReference type="EMBL" id="KAB1062097.1"/>
    </source>
</evidence>
<feature type="compositionally biased region" description="Polar residues" evidence="5">
    <location>
        <begin position="1"/>
        <end position="20"/>
    </location>
</feature>
<dbReference type="GO" id="GO:0000286">
    <property type="term" value="F:alanine dehydrogenase activity"/>
    <property type="evidence" value="ECO:0007669"/>
    <property type="project" value="UniProtKB-EC"/>
</dbReference>
<proteinExistence type="inferred from homology"/>
<dbReference type="Proteomes" id="UP000435357">
    <property type="component" value="Unassembled WGS sequence"/>
</dbReference>
<evidence type="ECO:0000256" key="3">
    <source>
        <dbReference type="ARBA" id="ARBA00023002"/>
    </source>
</evidence>
<dbReference type="PROSITE" id="PS00837">
    <property type="entry name" value="ALADH_PNT_2"/>
    <property type="match status" value="1"/>
</dbReference>
<evidence type="ECO:0000256" key="4">
    <source>
        <dbReference type="ARBA" id="ARBA00023027"/>
    </source>
</evidence>
<reference evidence="8 9" key="1">
    <citation type="submission" date="2019-09" db="EMBL/GenBank/DDBJ databases">
        <title>Genomes of Cryomorphaceae.</title>
        <authorList>
            <person name="Bowman J.P."/>
        </authorList>
    </citation>
    <scope>NUCLEOTIDE SEQUENCE [LARGE SCALE GENOMIC DNA]</scope>
    <source>
        <strain evidence="8 9">KCTC 52047</strain>
    </source>
</reference>
<accession>A0A6N6M4F7</accession>
<dbReference type="Pfam" id="PF05222">
    <property type="entry name" value="AlaDh_PNT_N"/>
    <property type="match status" value="1"/>
</dbReference>
<evidence type="ECO:0000259" key="6">
    <source>
        <dbReference type="SMART" id="SM01002"/>
    </source>
</evidence>
<dbReference type="EC" id="1.4.1.1" evidence="2"/>
<evidence type="ECO:0000259" key="7">
    <source>
        <dbReference type="SMART" id="SM01003"/>
    </source>
</evidence>
<dbReference type="AlphaFoldDB" id="A0A6N6M4F7"/>
<comment type="caution">
    <text evidence="8">The sequence shown here is derived from an EMBL/GenBank/DDBJ whole genome shotgun (WGS) entry which is preliminary data.</text>
</comment>
<dbReference type="GO" id="GO:0005886">
    <property type="term" value="C:plasma membrane"/>
    <property type="evidence" value="ECO:0007669"/>
    <property type="project" value="TreeGrafter"/>
</dbReference>
<comment type="similarity">
    <text evidence="1">Belongs to the AlaDH/PNT family.</text>
</comment>
<dbReference type="PANTHER" id="PTHR42795:SF1">
    <property type="entry name" value="ALANINE DEHYDROGENASE"/>
    <property type="match status" value="1"/>
</dbReference>
<dbReference type="InterPro" id="IPR007698">
    <property type="entry name" value="AlaDH/PNT_NAD(H)-bd"/>
</dbReference>
<dbReference type="Pfam" id="PF01262">
    <property type="entry name" value="AlaDh_PNT_C"/>
    <property type="match status" value="1"/>
</dbReference>
<feature type="region of interest" description="Disordered" evidence="5">
    <location>
        <begin position="1"/>
        <end position="22"/>
    </location>
</feature>
<dbReference type="SMART" id="SM01003">
    <property type="entry name" value="AlaDh_PNT_N"/>
    <property type="match status" value="1"/>
</dbReference>
<sequence>MSSDDPVKNLSQEASRQPQEQLLAVKEDSRKLYIGIPREISFQENRVALAPEAVALLTNNGHEVWVEMDAGKASNFSDRDYSEAGAKIVESKDEVYKAQVILKVEPPSMDEINLMQRKQLLVSALQLSIQPENFLKNLMSKRVTAIAWDYFMDAEGNLPIVNAMGEIGGNTAVLIAAEYLSNYNNGVGTMLGGITGVKPSEVVIIGAGSVGEYATRAALGLGATVKVFDNSTYKLRRLQNSLGQRLFTSTLQPKVIANALKTADVAIGAIRAPHGRTPCVVSEEMVSAMKKGSVIVDVSIDQGGVFGTSEVTNHDYPVFTKHGVIHYCVPNIASRVSRTASYALSNIFAPILLSIGEEGGVDALLKKNRGLRKGVYIYNGTLTNEFLGESYGIPYKDLDLLMSAL</sequence>
<dbReference type="EMBL" id="WACR01000012">
    <property type="protein sequence ID" value="KAB1062097.1"/>
    <property type="molecule type" value="Genomic_DNA"/>
</dbReference>
<dbReference type="RefSeq" id="WP_151169770.1">
    <property type="nucleotide sequence ID" value="NZ_WACR01000012.1"/>
</dbReference>
<evidence type="ECO:0000256" key="5">
    <source>
        <dbReference type="SAM" id="MobiDB-lite"/>
    </source>
</evidence>
<keyword evidence="3" id="KW-0560">Oxidoreductase</keyword>